<dbReference type="EMBL" id="CP036272">
    <property type="protein sequence ID" value="QDT58154.1"/>
    <property type="molecule type" value="Genomic_DNA"/>
</dbReference>
<dbReference type="Pfam" id="PF07676">
    <property type="entry name" value="PD40"/>
    <property type="match status" value="5"/>
</dbReference>
<dbReference type="GO" id="GO:0016810">
    <property type="term" value="F:hydrolase activity, acting on carbon-nitrogen (but not peptide) bonds"/>
    <property type="evidence" value="ECO:0007669"/>
    <property type="project" value="InterPro"/>
</dbReference>
<dbReference type="Gene3D" id="2.120.10.30">
    <property type="entry name" value="TolB, C-terminal domain"/>
    <property type="match status" value="3"/>
</dbReference>
<dbReference type="Gene3D" id="3.20.20.140">
    <property type="entry name" value="Metal-dependent hydrolases"/>
    <property type="match status" value="2"/>
</dbReference>
<evidence type="ECO:0000313" key="5">
    <source>
        <dbReference type="Proteomes" id="UP000315003"/>
    </source>
</evidence>
<evidence type="ECO:0000256" key="2">
    <source>
        <dbReference type="SAM" id="MobiDB-lite"/>
    </source>
</evidence>
<organism evidence="4 5">
    <name type="scientific">Stieleria bergensis</name>
    <dbReference type="NCBI Taxonomy" id="2528025"/>
    <lineage>
        <taxon>Bacteria</taxon>
        <taxon>Pseudomonadati</taxon>
        <taxon>Planctomycetota</taxon>
        <taxon>Planctomycetia</taxon>
        <taxon>Pirellulales</taxon>
        <taxon>Pirellulaceae</taxon>
        <taxon>Stieleria</taxon>
    </lineage>
</organism>
<dbReference type="PANTHER" id="PTHR36842:SF1">
    <property type="entry name" value="PROTEIN TOLB"/>
    <property type="match status" value="1"/>
</dbReference>
<reference evidence="4 5" key="1">
    <citation type="submission" date="2019-02" db="EMBL/GenBank/DDBJ databases">
        <title>Deep-cultivation of Planctomycetes and their phenomic and genomic characterization uncovers novel biology.</title>
        <authorList>
            <person name="Wiegand S."/>
            <person name="Jogler M."/>
            <person name="Boedeker C."/>
            <person name="Pinto D."/>
            <person name="Vollmers J."/>
            <person name="Rivas-Marin E."/>
            <person name="Kohn T."/>
            <person name="Peeters S.H."/>
            <person name="Heuer A."/>
            <person name="Rast P."/>
            <person name="Oberbeckmann S."/>
            <person name="Bunk B."/>
            <person name="Jeske O."/>
            <person name="Meyerdierks A."/>
            <person name="Storesund J.E."/>
            <person name="Kallscheuer N."/>
            <person name="Luecker S."/>
            <person name="Lage O.M."/>
            <person name="Pohl T."/>
            <person name="Merkel B.J."/>
            <person name="Hornburger P."/>
            <person name="Mueller R.-W."/>
            <person name="Bruemmer F."/>
            <person name="Labrenz M."/>
            <person name="Spormann A.M."/>
            <person name="Op den Camp H."/>
            <person name="Overmann J."/>
            <person name="Amann R."/>
            <person name="Jetten M.S.M."/>
            <person name="Mascher T."/>
            <person name="Medema M.H."/>
            <person name="Devos D.P."/>
            <person name="Kaster A.-K."/>
            <person name="Ovreas L."/>
            <person name="Rohde M."/>
            <person name="Galperin M.Y."/>
            <person name="Jogler C."/>
        </authorList>
    </citation>
    <scope>NUCLEOTIDE SEQUENCE [LARGE SCALE GENOMIC DNA]</scope>
    <source>
        <strain evidence="4 5">SV_7m_r</strain>
    </source>
</reference>
<evidence type="ECO:0000313" key="4">
    <source>
        <dbReference type="EMBL" id="QDT58154.1"/>
    </source>
</evidence>
<dbReference type="InterPro" id="IPR006680">
    <property type="entry name" value="Amidohydro-rel"/>
</dbReference>
<dbReference type="InterPro" id="IPR011044">
    <property type="entry name" value="Quino_amine_DH_bsu"/>
</dbReference>
<proteinExistence type="inferred from homology"/>
<keyword evidence="5" id="KW-1185">Reference proteome</keyword>
<dbReference type="InterPro" id="IPR011059">
    <property type="entry name" value="Metal-dep_hydrolase_composite"/>
</dbReference>
<dbReference type="SUPFAM" id="SSF51338">
    <property type="entry name" value="Composite domain of metallo-dependent hydrolases"/>
    <property type="match status" value="1"/>
</dbReference>
<evidence type="ECO:0000256" key="1">
    <source>
        <dbReference type="ARBA" id="ARBA00009820"/>
    </source>
</evidence>
<dbReference type="Pfam" id="PF01979">
    <property type="entry name" value="Amidohydro_1"/>
    <property type="match status" value="1"/>
</dbReference>
<gene>
    <name evidence="4" type="ORF">SV7mr_06430</name>
</gene>
<feature type="compositionally biased region" description="Acidic residues" evidence="2">
    <location>
        <begin position="58"/>
        <end position="67"/>
    </location>
</feature>
<feature type="region of interest" description="Disordered" evidence="2">
    <location>
        <begin position="58"/>
        <end position="80"/>
    </location>
</feature>
<accession>A0A517SPV0</accession>
<dbReference type="RefSeq" id="WP_419188022.1">
    <property type="nucleotide sequence ID" value="NZ_CP036272.1"/>
</dbReference>
<dbReference type="AlphaFoldDB" id="A0A517SPV0"/>
<feature type="domain" description="Amidohydrolase-related" evidence="3">
    <location>
        <begin position="773"/>
        <end position="1107"/>
    </location>
</feature>
<sequence length="1158" mass="127308">MWQSSSGRVSLLPYRSRLMQKNFCGMRLASMRWVSLLLASLLLLPVVSSSLVAADEEATEAESDQWDVESAPGPSRKQTIDCDTGTWMNLDVSPDGRFIVFDLLGDIYEMPIDGADGSRATGGKFPENLTKSVAWEMQPRYSPDGKRIAFASDRVGEQGKAGDNLWVFNRDGSDPVQVTQESYRLICHPVWHPDGQYLVGRKHFTSRRSLGAGEMWMFHVDAVKSGATAGIQLTKRPTDQKDVNEPVFSPDGRYLYYSEDVSSGDSFEYDKDSHQGIYAIKRLDLKERRTDTLIRGAGGACRPIASPDGKSLAFVRRVGVKTGLHLYDLQSGAVTLLHDDLERDMQEAWAIHGVYTAFDFTPDGESIVFWARGKIHRLDIQTKEVTEIPFRIRDQRKVQPAVRFPIAVGQDSFPVKMLRGVRVSPGGDQVAFNALGYIYVRELPDGKPRRLTTQTDHFEFNPSFSSDGKYVVYSTWDDQKLGTIRVASTGQDSQESWVVSHRPGHYITPVFSPDGTKVVYQRVGGGHLRSPLWSGDTGIYWVPVRPAGDQSPEPKLIRRSGASPQFGSGSDRVFLTRRSPEKESDNTTLFSVKLDGSDSQDHFISTWATDYAVSPDGNSIALIERFNVYLAPLLRTPEPIRIGPATKGLPVARVSQHAGDFIHFSHAGQQLNWSLGPKLYQCDVAGAMQQLMGGEKEAAERPVTETAIGFDHPHAKPETTVALIGGKIVTMDKQGVIENGTVLIEGNRIVAVGKKGAVSLPDDAMKIDLEGAVVLPGFVDTHAHGGQATSGITPQQNWVDLARLAFGVTTIHDPSNDTHSIFAASEMTKAGVITAPRTFSTGKILYGATGASHVEVNSLEDARFHLRRMKAVGAFTVKSYNQPRRDQRQQVLAAARELEMMVVPEGGSTFQHNMSMIVDGHTGIEHTLPVQVAYQDVMDLWKDTGVGYTPTLNVAYGGLSGEQYWYQIDDLWLHPRLQSFIPPQVLNPRSRRRQKSPLEDFNHIKVAGIAKQVVDQGGLVQAGGHGQLAGLCTHWEMWSFVQGGMTPQQALRCGTLLGAKYLGLDEDLGSVRQGKLADLVIIQKGADPMKDIRDSEKIQFVVANGNVYEADRMNRLGSGQPRPQFYWQSPGGNAAGVSGSAAFGQGVGCSCHRGRMQP</sequence>
<protein>
    <submittedName>
        <fullName evidence="4">Translocation protein TolB</fullName>
    </submittedName>
</protein>
<name>A0A517SPV0_9BACT</name>
<dbReference type="SUPFAM" id="SSF50969">
    <property type="entry name" value="YVTN repeat-like/Quinoprotein amine dehydrogenase"/>
    <property type="match status" value="1"/>
</dbReference>
<dbReference type="InterPro" id="IPR032466">
    <property type="entry name" value="Metal_Hydrolase"/>
</dbReference>
<dbReference type="InterPro" id="IPR011659">
    <property type="entry name" value="WD40"/>
</dbReference>
<evidence type="ECO:0000259" key="3">
    <source>
        <dbReference type="Pfam" id="PF01979"/>
    </source>
</evidence>
<dbReference type="SUPFAM" id="SSF82171">
    <property type="entry name" value="DPP6 N-terminal domain-like"/>
    <property type="match status" value="1"/>
</dbReference>
<dbReference type="InterPro" id="IPR011042">
    <property type="entry name" value="6-blade_b-propeller_TolB-like"/>
</dbReference>
<dbReference type="Gene3D" id="2.30.40.10">
    <property type="entry name" value="Urease, subunit C, domain 1"/>
    <property type="match status" value="2"/>
</dbReference>
<dbReference type="Proteomes" id="UP000315003">
    <property type="component" value="Chromosome"/>
</dbReference>
<dbReference type="PANTHER" id="PTHR36842">
    <property type="entry name" value="PROTEIN TOLB HOMOLOG"/>
    <property type="match status" value="1"/>
</dbReference>
<comment type="similarity">
    <text evidence="1">Belongs to the TolB family.</text>
</comment>
<dbReference type="Gene3D" id="2.120.10.60">
    <property type="entry name" value="Tricorn protease N-terminal domain"/>
    <property type="match status" value="1"/>
</dbReference>
<dbReference type="SUPFAM" id="SSF51556">
    <property type="entry name" value="Metallo-dependent hydrolases"/>
    <property type="match status" value="1"/>
</dbReference>